<dbReference type="RefSeq" id="YP_010359525.1">
    <property type="nucleotide sequence ID" value="NC_062774.1"/>
</dbReference>
<evidence type="ECO:0000313" key="1">
    <source>
        <dbReference type="EMBL" id="QWM89953.1"/>
    </source>
</evidence>
<organism evidence="1 2">
    <name type="scientific">uncultured phage cr54_1</name>
    <dbReference type="NCBI Taxonomy" id="2986398"/>
    <lineage>
        <taxon>Viruses</taxon>
        <taxon>Duplodnaviria</taxon>
        <taxon>Heunggongvirae</taxon>
        <taxon>Uroviricota</taxon>
        <taxon>Caudoviricetes</taxon>
        <taxon>Crassvirales</taxon>
        <taxon>Intestiviridae</taxon>
        <taxon>Churivirinae</taxon>
        <taxon>Jahgtovirus</taxon>
        <taxon>Jahgtovirus intestinalis</taxon>
    </lineage>
</organism>
<dbReference type="Proteomes" id="UP000827440">
    <property type="component" value="Segment"/>
</dbReference>
<protein>
    <submittedName>
        <fullName evidence="1">Uncharacterized protein</fullName>
    </submittedName>
</protein>
<sequence>MEVNFERVIDESIERGVQMAHLSSLGYVVNNDDICMYYCCIVLQHMQSVYEDLSKEQKENVNEMYSKLVCL</sequence>
<proteinExistence type="predicted"/>
<dbReference type="KEGG" id="vg:75691066"/>
<accession>A0AAE7V431</accession>
<dbReference type="EMBL" id="MZ130484">
    <property type="protein sequence ID" value="QWM89953.1"/>
    <property type="molecule type" value="Genomic_DNA"/>
</dbReference>
<name>A0AAE7V431_9CAUD</name>
<dbReference type="GeneID" id="75691066"/>
<keyword evidence="2" id="KW-1185">Reference proteome</keyword>
<evidence type="ECO:0000313" key="2">
    <source>
        <dbReference type="Proteomes" id="UP000827440"/>
    </source>
</evidence>
<reference evidence="1 2" key="1">
    <citation type="submission" date="2021-04" db="EMBL/GenBank/DDBJ databases">
        <authorList>
            <person name="Shkoporov A.N."/>
            <person name="Stockdale S.R."/>
            <person name="Guerin E."/>
            <person name="Ross R.P."/>
            <person name="Hill C."/>
        </authorList>
    </citation>
    <scope>NUCLEOTIDE SEQUENCE [LARGE SCALE GENOMIC DNA]</scope>
    <source>
        <strain evidence="2">cr54_1</strain>
    </source>
</reference>
<gene>
    <name evidence="1" type="primary">gp_20498</name>
</gene>